<comment type="catalytic activity">
    <reaction evidence="1 6">
        <text>Cleavage of hydrophobic, N-terminal signal or leader sequences from secreted and periplasmic proteins.</text>
        <dbReference type="EC" id="3.4.21.89"/>
    </reaction>
</comment>
<keyword evidence="5 6" id="KW-0378">Hydrolase</keyword>
<accession>A0A4Y1WW48</accession>
<feature type="transmembrane region" description="Helical" evidence="6">
    <location>
        <begin position="34"/>
        <end position="55"/>
    </location>
</feature>
<keyword evidence="6" id="KW-0472">Membrane</keyword>
<feature type="domain" description="Peptidase S26" evidence="7">
    <location>
        <begin position="73"/>
        <end position="300"/>
    </location>
</feature>
<gene>
    <name evidence="8" type="ORF">A5CBH24_24700</name>
</gene>
<dbReference type="RefSeq" id="WP_141413384.1">
    <property type="nucleotide sequence ID" value="NZ_AP019735.1"/>
</dbReference>
<dbReference type="InterPro" id="IPR036286">
    <property type="entry name" value="LexA/Signal_pep-like_sf"/>
</dbReference>
<dbReference type="STRING" id="1118061.GCA_000311925_00181"/>
<accession>A0A4Y1XN18</accession>
<feature type="transmembrane region" description="Helical" evidence="6">
    <location>
        <begin position="12"/>
        <end position="28"/>
    </location>
</feature>
<dbReference type="InterPro" id="IPR019758">
    <property type="entry name" value="Pept_S26A_signal_pept_1_CS"/>
</dbReference>
<feature type="domain" description="Peptidase S26" evidence="7">
    <location>
        <begin position="395"/>
        <end position="430"/>
    </location>
</feature>
<sequence>MEKIKAILRNKWFGFIFWSLLYILWFVIWTGNLWLLLGELVIVDLYFTHFLSRLIGRRNREWCRRSPTYKFIYEWVNAIVFATVVASLIHIFVFQMYVIPSSSMESSLLIGDYLYVSKVAYGPQMPNTPVSFPFVHHTMPFSQTKKSFSECIRWPYHRLKGLRSIERNDVVVFNFPAGDTVLLQRQDATYYDVLREYQRTLGARAGREKLFRDYTVITRPVDKRENYIKRCVAIAGDSLKIVGGEVYVNDEPQAPVAGKQYMYTVMTSSPLSKYAIDKLGITEWSGGNGSNYYMLLDDERAEELRRMGNVLAVERFIYEEPNREVYPHDLTLGWNQDNYGPIWIPARGATIPLTPENMRLYRRCIEVYEGNRVEELPDGRVLLNGQPAADYTFRMNYYWMMGDNRHNSADSRFWGFVPEDHIVGRASFIWLSLDAQKSFPSNIRWNRLFTKVK</sequence>
<feature type="transmembrane region" description="Helical" evidence="6">
    <location>
        <begin position="75"/>
        <end position="98"/>
    </location>
</feature>
<dbReference type="GO" id="GO:0006465">
    <property type="term" value="P:signal peptide processing"/>
    <property type="evidence" value="ECO:0007669"/>
    <property type="project" value="InterPro"/>
</dbReference>
<dbReference type="NCBIfam" id="TIGR02227">
    <property type="entry name" value="sigpep_I_bact"/>
    <property type="match status" value="2"/>
</dbReference>
<dbReference type="PRINTS" id="PR00727">
    <property type="entry name" value="LEADERPTASE"/>
</dbReference>
<dbReference type="GeneID" id="78343185"/>
<dbReference type="PANTHER" id="PTHR43390">
    <property type="entry name" value="SIGNAL PEPTIDASE I"/>
    <property type="match status" value="1"/>
</dbReference>
<organism evidence="8 9">
    <name type="scientific">Alistipes communis</name>
    <dbReference type="NCBI Taxonomy" id="2585118"/>
    <lineage>
        <taxon>Bacteria</taxon>
        <taxon>Pseudomonadati</taxon>
        <taxon>Bacteroidota</taxon>
        <taxon>Bacteroidia</taxon>
        <taxon>Bacteroidales</taxon>
        <taxon>Rikenellaceae</taxon>
        <taxon>Alistipes</taxon>
    </lineage>
</organism>
<dbReference type="GO" id="GO:0016020">
    <property type="term" value="C:membrane"/>
    <property type="evidence" value="ECO:0007669"/>
    <property type="project" value="UniProtKB-SubCell"/>
</dbReference>
<dbReference type="SUPFAM" id="SSF51306">
    <property type="entry name" value="LexA/Signal peptidase"/>
    <property type="match status" value="1"/>
</dbReference>
<evidence type="ECO:0000256" key="3">
    <source>
        <dbReference type="ARBA" id="ARBA00013208"/>
    </source>
</evidence>
<dbReference type="GO" id="GO:0009003">
    <property type="term" value="F:signal peptidase activity"/>
    <property type="evidence" value="ECO:0007669"/>
    <property type="project" value="UniProtKB-EC"/>
</dbReference>
<dbReference type="KEGG" id="acou:A5CBH24_24700"/>
<protein>
    <recommendedName>
        <fullName evidence="4 6">Signal peptidase I</fullName>
        <ecNumber evidence="3 6">3.4.21.89</ecNumber>
    </recommendedName>
</protein>
<dbReference type="OrthoDB" id="9802919at2"/>
<accession>A0A3D3YJ42</accession>
<dbReference type="InterPro" id="IPR019533">
    <property type="entry name" value="Peptidase_S26"/>
</dbReference>
<reference evidence="9" key="1">
    <citation type="submission" date="2019-06" db="EMBL/GenBank/DDBJ databases">
        <title>Alistipes onderdonkii subsp. vulgaris subsp. nov., Alistipes dispar sp. nov. and Alistipes communis sp. nov., isolated from human faeces, and creation of Alistipes onderdonkii subsp. onderdonkii subsp. nov.</title>
        <authorList>
            <person name="Sakamoto M."/>
            <person name="Ikeyama N."/>
            <person name="Ogata Y."/>
            <person name="Suda W."/>
            <person name="Iino T."/>
            <person name="Hattori M."/>
            <person name="Ohkuma M."/>
        </authorList>
    </citation>
    <scope>NUCLEOTIDE SEQUENCE [LARGE SCALE GENOMIC DNA]</scope>
    <source>
        <strain evidence="9">5CBH24</strain>
    </source>
</reference>
<evidence type="ECO:0000256" key="4">
    <source>
        <dbReference type="ARBA" id="ARBA00019232"/>
    </source>
</evidence>
<dbReference type="AlphaFoldDB" id="A0A3D3YJ42"/>
<dbReference type="EMBL" id="AP019735">
    <property type="protein sequence ID" value="BBL05157.1"/>
    <property type="molecule type" value="Genomic_DNA"/>
</dbReference>
<keyword evidence="6" id="KW-0812">Transmembrane</keyword>
<evidence type="ECO:0000313" key="9">
    <source>
        <dbReference type="Proteomes" id="UP000318946"/>
    </source>
</evidence>
<dbReference type="PROSITE" id="PS00761">
    <property type="entry name" value="SPASE_I_3"/>
    <property type="match status" value="1"/>
</dbReference>
<dbReference type="CDD" id="cd06530">
    <property type="entry name" value="S26_SPase_I"/>
    <property type="match status" value="2"/>
</dbReference>
<evidence type="ECO:0000256" key="6">
    <source>
        <dbReference type="RuleBase" id="RU362042"/>
    </source>
</evidence>
<proteinExistence type="inferred from homology"/>
<dbReference type="GO" id="GO:0004252">
    <property type="term" value="F:serine-type endopeptidase activity"/>
    <property type="evidence" value="ECO:0007669"/>
    <property type="project" value="InterPro"/>
</dbReference>
<name>A0A3D3YJ42_9BACT</name>
<keyword evidence="6" id="KW-0645">Protease</keyword>
<comment type="similarity">
    <text evidence="2 6">Belongs to the peptidase S26 family.</text>
</comment>
<comment type="caution">
    <text evidence="6">Lacks conserved residue(s) required for the propagation of feature annotation.</text>
</comment>
<dbReference type="Proteomes" id="UP000318946">
    <property type="component" value="Chromosome"/>
</dbReference>
<comment type="subcellular location">
    <subcellularLocation>
        <location evidence="6">Membrane</location>
        <topology evidence="6">Single-pass type II membrane protein</topology>
    </subcellularLocation>
</comment>
<evidence type="ECO:0000256" key="1">
    <source>
        <dbReference type="ARBA" id="ARBA00000677"/>
    </source>
</evidence>
<dbReference type="EC" id="3.4.21.89" evidence="3 6"/>
<keyword evidence="6" id="KW-1133">Transmembrane helix</keyword>
<dbReference type="Gene3D" id="2.10.109.10">
    <property type="entry name" value="Umud Fragment, subunit A"/>
    <property type="match status" value="1"/>
</dbReference>
<evidence type="ECO:0000256" key="2">
    <source>
        <dbReference type="ARBA" id="ARBA00009370"/>
    </source>
</evidence>
<evidence type="ECO:0000256" key="5">
    <source>
        <dbReference type="ARBA" id="ARBA00022801"/>
    </source>
</evidence>
<evidence type="ECO:0000259" key="7">
    <source>
        <dbReference type="Pfam" id="PF10502"/>
    </source>
</evidence>
<keyword evidence="9" id="KW-1185">Reference proteome</keyword>
<dbReference type="InterPro" id="IPR000223">
    <property type="entry name" value="Pept_S26A_signal_pept_1"/>
</dbReference>
<dbReference type="Pfam" id="PF10502">
    <property type="entry name" value="Peptidase_S26"/>
    <property type="match status" value="2"/>
</dbReference>
<evidence type="ECO:0000313" key="8">
    <source>
        <dbReference type="EMBL" id="BBL05157.1"/>
    </source>
</evidence>
<dbReference type="PANTHER" id="PTHR43390:SF1">
    <property type="entry name" value="CHLOROPLAST PROCESSING PEPTIDASE"/>
    <property type="match status" value="1"/>
</dbReference>